<dbReference type="GO" id="GO:0009089">
    <property type="term" value="P:lysine biosynthetic process via diaminopimelate"/>
    <property type="evidence" value="ECO:0007669"/>
    <property type="project" value="InterPro"/>
</dbReference>
<sequence>MRMVILGICGRMGEQLYTYFKERFTILGIDVKQHRTVPTYAALEEISDPIDVMVDFSSPSAEPIVRSAIEKRIPVLSGTTGYKKEVIQSLQEEASSCQTIFYWSANYAKGIQLFRKLIDLCQKEFAIFDFVEIHATTKKDAPSGTAKMFAEQLNIDENKIQSLRLYQAPAIHELIFASQDERIIIRHEVIHTHAFLTGFDELLQKIMKGEAIC</sequence>
<organism evidence="14 15">
    <name type="scientific">Candidatus Pelethenecus faecipullorum</name>
    <dbReference type="NCBI Taxonomy" id="2840900"/>
    <lineage>
        <taxon>Bacteria</taxon>
        <taxon>Bacillati</taxon>
        <taxon>Mycoplasmatota</taxon>
        <taxon>Mollicutes</taxon>
        <taxon>Candidatus Pelethenecus</taxon>
    </lineage>
</organism>
<proteinExistence type="inferred from homology"/>
<evidence type="ECO:0000259" key="12">
    <source>
        <dbReference type="Pfam" id="PF01113"/>
    </source>
</evidence>
<evidence type="ECO:0000256" key="3">
    <source>
        <dbReference type="ARBA" id="ARBA00022857"/>
    </source>
</evidence>
<name>A0A9D1GQX8_9MOLU</name>
<dbReference type="InterPro" id="IPR036291">
    <property type="entry name" value="NAD(P)-bd_dom_sf"/>
</dbReference>
<comment type="catalytic activity">
    <reaction evidence="10">
        <text>(S)-2,3,4,5-tetrahydrodipicolinate + NADP(+) + H2O = (2S,4S)-4-hydroxy-2,3,4,5-tetrahydrodipicolinate + NADPH + H(+)</text>
        <dbReference type="Rhea" id="RHEA:35331"/>
        <dbReference type="ChEBI" id="CHEBI:15377"/>
        <dbReference type="ChEBI" id="CHEBI:15378"/>
        <dbReference type="ChEBI" id="CHEBI:16845"/>
        <dbReference type="ChEBI" id="CHEBI:57783"/>
        <dbReference type="ChEBI" id="CHEBI:58349"/>
        <dbReference type="ChEBI" id="CHEBI:67139"/>
        <dbReference type="EC" id="1.17.1.8"/>
    </reaction>
</comment>
<dbReference type="PIRSF" id="PIRSF000161">
    <property type="entry name" value="DHPR"/>
    <property type="match status" value="1"/>
</dbReference>
<keyword evidence="7" id="KW-0457">Lysine biosynthesis</keyword>
<dbReference type="PANTHER" id="PTHR20836">
    <property type="entry name" value="DIHYDRODIPICOLINATE REDUCTASE"/>
    <property type="match status" value="1"/>
</dbReference>
<keyword evidence="4" id="KW-0220">Diaminopimelate biosynthesis</keyword>
<evidence type="ECO:0000256" key="4">
    <source>
        <dbReference type="ARBA" id="ARBA00022915"/>
    </source>
</evidence>
<dbReference type="InterPro" id="IPR022663">
    <property type="entry name" value="DapB_C"/>
</dbReference>
<dbReference type="GO" id="GO:0008839">
    <property type="term" value="F:4-hydroxy-tetrahydrodipicolinate reductase"/>
    <property type="evidence" value="ECO:0007669"/>
    <property type="project" value="UniProtKB-EC"/>
</dbReference>
<feature type="domain" description="Dihydrodipicolinate reductase N-terminal" evidence="12">
    <location>
        <begin position="1"/>
        <end position="106"/>
    </location>
</feature>
<keyword evidence="3" id="KW-0521">NADP</keyword>
<evidence type="ECO:0000256" key="11">
    <source>
        <dbReference type="ARBA" id="ARBA00049396"/>
    </source>
</evidence>
<dbReference type="PANTHER" id="PTHR20836:SF0">
    <property type="entry name" value="4-HYDROXY-TETRAHYDRODIPICOLINATE REDUCTASE 1, CHLOROPLASTIC-RELATED"/>
    <property type="match status" value="1"/>
</dbReference>
<comment type="caution">
    <text evidence="14">The sequence shown here is derived from an EMBL/GenBank/DDBJ whole genome shotgun (WGS) entry which is preliminary data.</text>
</comment>
<dbReference type="InterPro" id="IPR000846">
    <property type="entry name" value="DapB_N"/>
</dbReference>
<evidence type="ECO:0000256" key="9">
    <source>
        <dbReference type="ARBA" id="ARBA00038983"/>
    </source>
</evidence>
<dbReference type="SUPFAM" id="SSF55347">
    <property type="entry name" value="Glyceraldehyde-3-phosphate dehydrogenase-like, C-terminal domain"/>
    <property type="match status" value="1"/>
</dbReference>
<evidence type="ECO:0000313" key="15">
    <source>
        <dbReference type="Proteomes" id="UP000886758"/>
    </source>
</evidence>
<keyword evidence="5" id="KW-0560">Oxidoreductase</keyword>
<dbReference type="Pfam" id="PF05173">
    <property type="entry name" value="DapB_C"/>
    <property type="match status" value="1"/>
</dbReference>
<evidence type="ECO:0000259" key="13">
    <source>
        <dbReference type="Pfam" id="PF05173"/>
    </source>
</evidence>
<comment type="similarity">
    <text evidence="1">Belongs to the DapB family.</text>
</comment>
<dbReference type="SUPFAM" id="SSF51735">
    <property type="entry name" value="NAD(P)-binding Rossmann-fold domains"/>
    <property type="match status" value="1"/>
</dbReference>
<dbReference type="Gene3D" id="3.30.360.10">
    <property type="entry name" value="Dihydrodipicolinate Reductase, domain 2"/>
    <property type="match status" value="1"/>
</dbReference>
<dbReference type="GO" id="GO:0019877">
    <property type="term" value="P:diaminopimelate biosynthetic process"/>
    <property type="evidence" value="ECO:0007669"/>
    <property type="project" value="UniProtKB-KW"/>
</dbReference>
<keyword evidence="2" id="KW-0028">Amino-acid biosynthesis</keyword>
<evidence type="ECO:0000256" key="6">
    <source>
        <dbReference type="ARBA" id="ARBA00023027"/>
    </source>
</evidence>
<evidence type="ECO:0000256" key="2">
    <source>
        <dbReference type="ARBA" id="ARBA00022605"/>
    </source>
</evidence>
<evidence type="ECO:0000256" key="1">
    <source>
        <dbReference type="ARBA" id="ARBA00006642"/>
    </source>
</evidence>
<comment type="pathway">
    <text evidence="8">Amino-acid biosynthesis; L-lysine biosynthesis via DAP pathway; (S)-tetrahydrodipicolinate from L-aspartate: step 4/4.</text>
</comment>
<dbReference type="Pfam" id="PF01113">
    <property type="entry name" value="DapB_N"/>
    <property type="match status" value="1"/>
</dbReference>
<gene>
    <name evidence="14" type="ORF">IAD46_04395</name>
</gene>
<evidence type="ECO:0000313" key="14">
    <source>
        <dbReference type="EMBL" id="HIT50247.1"/>
    </source>
</evidence>
<dbReference type="GO" id="GO:0005829">
    <property type="term" value="C:cytosol"/>
    <property type="evidence" value="ECO:0007669"/>
    <property type="project" value="TreeGrafter"/>
</dbReference>
<dbReference type="EC" id="1.17.1.8" evidence="9"/>
<keyword evidence="6" id="KW-0520">NAD</keyword>
<protein>
    <recommendedName>
        <fullName evidence="9">4-hydroxy-tetrahydrodipicolinate reductase</fullName>
        <ecNumber evidence="9">1.17.1.8</ecNumber>
    </recommendedName>
</protein>
<dbReference type="Proteomes" id="UP000886758">
    <property type="component" value="Unassembled WGS sequence"/>
</dbReference>
<evidence type="ECO:0000256" key="5">
    <source>
        <dbReference type="ARBA" id="ARBA00023002"/>
    </source>
</evidence>
<dbReference type="EMBL" id="DVLF01000136">
    <property type="protein sequence ID" value="HIT50247.1"/>
    <property type="molecule type" value="Genomic_DNA"/>
</dbReference>
<feature type="domain" description="Dihydrodipicolinate reductase C-terminal" evidence="13">
    <location>
        <begin position="110"/>
        <end position="206"/>
    </location>
</feature>
<accession>A0A9D1GQX8</accession>
<comment type="catalytic activity">
    <reaction evidence="11">
        <text>(S)-2,3,4,5-tetrahydrodipicolinate + NAD(+) + H2O = (2S,4S)-4-hydroxy-2,3,4,5-tetrahydrodipicolinate + NADH + H(+)</text>
        <dbReference type="Rhea" id="RHEA:35323"/>
        <dbReference type="ChEBI" id="CHEBI:15377"/>
        <dbReference type="ChEBI" id="CHEBI:15378"/>
        <dbReference type="ChEBI" id="CHEBI:16845"/>
        <dbReference type="ChEBI" id="CHEBI:57540"/>
        <dbReference type="ChEBI" id="CHEBI:57945"/>
        <dbReference type="ChEBI" id="CHEBI:67139"/>
        <dbReference type="EC" id="1.17.1.8"/>
    </reaction>
</comment>
<dbReference type="InterPro" id="IPR023940">
    <property type="entry name" value="DHDPR_bac"/>
</dbReference>
<dbReference type="Gene3D" id="3.40.50.720">
    <property type="entry name" value="NAD(P)-binding Rossmann-like Domain"/>
    <property type="match status" value="1"/>
</dbReference>
<evidence type="ECO:0000256" key="7">
    <source>
        <dbReference type="ARBA" id="ARBA00023154"/>
    </source>
</evidence>
<dbReference type="AlphaFoldDB" id="A0A9D1GQX8"/>
<evidence type="ECO:0000256" key="10">
    <source>
        <dbReference type="ARBA" id="ARBA00049080"/>
    </source>
</evidence>
<evidence type="ECO:0000256" key="8">
    <source>
        <dbReference type="ARBA" id="ARBA00037922"/>
    </source>
</evidence>
<reference evidence="14" key="2">
    <citation type="journal article" date="2021" name="PeerJ">
        <title>Extensive microbial diversity within the chicken gut microbiome revealed by metagenomics and culture.</title>
        <authorList>
            <person name="Gilroy R."/>
            <person name="Ravi A."/>
            <person name="Getino M."/>
            <person name="Pursley I."/>
            <person name="Horton D.L."/>
            <person name="Alikhan N.F."/>
            <person name="Baker D."/>
            <person name="Gharbi K."/>
            <person name="Hall N."/>
            <person name="Watson M."/>
            <person name="Adriaenssens E.M."/>
            <person name="Foster-Nyarko E."/>
            <person name="Jarju S."/>
            <person name="Secka A."/>
            <person name="Antonio M."/>
            <person name="Oren A."/>
            <person name="Chaudhuri R.R."/>
            <person name="La Ragione R."/>
            <person name="Hildebrand F."/>
            <person name="Pallen M.J."/>
        </authorList>
    </citation>
    <scope>NUCLEOTIDE SEQUENCE</scope>
    <source>
        <strain evidence="14">ChiW17-6978</strain>
    </source>
</reference>
<reference evidence="14" key="1">
    <citation type="submission" date="2020-10" db="EMBL/GenBank/DDBJ databases">
        <authorList>
            <person name="Gilroy R."/>
        </authorList>
    </citation>
    <scope>NUCLEOTIDE SEQUENCE</scope>
    <source>
        <strain evidence="14">ChiW17-6978</strain>
    </source>
</reference>